<keyword evidence="16" id="KW-1185">Reference proteome</keyword>
<dbReference type="Gene3D" id="1.10.150.670">
    <property type="entry name" value="Crossover junction endonuclease EME1, DNA-binding domain"/>
    <property type="match status" value="1"/>
</dbReference>
<evidence type="ECO:0000256" key="7">
    <source>
        <dbReference type="ARBA" id="ARBA00022763"/>
    </source>
</evidence>
<accession>W6U681</accession>
<comment type="function">
    <text evidence="13">Interacts with EME1 to form a DNA structure-specific endonuclease with substrate preference for branched DNA structures with a 5'-end at the branch nick. Typical substrates include 3'-flap structures, D-loops, replication forks and nicked Holliday junctions. May be required in mitosis for the processing of stalled or collapsed replication fork intermediates. May be required in meiosis for the repair of meiosis-specific double strand breaks subsequent to single-end invasion (SEI).</text>
</comment>
<dbReference type="GO" id="GO:0006308">
    <property type="term" value="P:DNA catabolic process"/>
    <property type="evidence" value="ECO:0007669"/>
    <property type="project" value="UniProtKB-UniRule"/>
</dbReference>
<dbReference type="GO" id="GO:0000712">
    <property type="term" value="P:resolution of meiotic recombination intermediates"/>
    <property type="evidence" value="ECO:0007669"/>
    <property type="project" value="TreeGrafter"/>
</dbReference>
<comment type="caution">
    <text evidence="15">The sequence shown here is derived from an EMBL/GenBank/DDBJ whole genome shotgun (WGS) entry which is preliminary data.</text>
</comment>
<dbReference type="InterPro" id="IPR047416">
    <property type="entry name" value="XPF_nuclease_Mus81"/>
</dbReference>
<name>W6U681_ECHGR</name>
<dbReference type="SUPFAM" id="SSF52980">
    <property type="entry name" value="Restriction endonuclease-like"/>
    <property type="match status" value="1"/>
</dbReference>
<evidence type="ECO:0000256" key="11">
    <source>
        <dbReference type="ARBA" id="ARBA00023204"/>
    </source>
</evidence>
<dbReference type="SMART" id="SM00891">
    <property type="entry name" value="ERCC4"/>
    <property type="match status" value="1"/>
</dbReference>
<dbReference type="CDD" id="cd20074">
    <property type="entry name" value="XPF_nuclease_Mus81"/>
    <property type="match status" value="1"/>
</dbReference>
<dbReference type="InterPro" id="IPR010996">
    <property type="entry name" value="HHH_MUS81"/>
</dbReference>
<dbReference type="GO" id="GO:0005634">
    <property type="term" value="C:nucleus"/>
    <property type="evidence" value="ECO:0007669"/>
    <property type="project" value="UniProtKB-SubCell"/>
</dbReference>
<dbReference type="GO" id="GO:0046872">
    <property type="term" value="F:metal ion binding"/>
    <property type="evidence" value="ECO:0007669"/>
    <property type="project" value="UniProtKB-UniRule"/>
</dbReference>
<evidence type="ECO:0000256" key="4">
    <source>
        <dbReference type="ARBA" id="ARBA00022722"/>
    </source>
</evidence>
<keyword evidence="4 13" id="KW-0540">Nuclease</keyword>
<sequence length="448" mass="50088">MGRVRVRKVFKNPNRFFEFWLTNLAKEVRNDSWKMSRALVSLRKYPIKLNSGKECEILSGFGPSICNILDKKLEEFACEHSLSLSEALVLGNSLSHSELLRRCIPKVLSCPSSSPVVHSSAAVDANAVHLGPLLSEGDDSPSDYLIGRSYDIILLMDVRETFGMSKVKELMQTQAVRWEARSLPVGDFVWIAQNVGGTSKCEEIVLGLVIERKRADDLASSIVDGRFMEQKGRMQKLGFRKIYIFEECKSMYNLRISHETLLQAMVNAQLIDECDFVTCTSGEQCVAYLASVTRLLITKSQFNCAVYSDGRRPQESFGGDRLWGIPWTEYINLGKKSPALPLREQFGRHLLQIHSITGSKAEDIVGLFPTPKSLFAAYDSLASEDEKKAMLMQSSRSSGLKSHEDLPIKLISRAVRFFFTLRSFDPSSRCQQPAALGTSSAVATFQLG</sequence>
<dbReference type="KEGG" id="egl:EGR_08451"/>
<dbReference type="GO" id="GO:0000727">
    <property type="term" value="P:double-strand break repair via break-induced replication"/>
    <property type="evidence" value="ECO:0007669"/>
    <property type="project" value="UniProtKB-UniRule"/>
</dbReference>
<keyword evidence="6 13" id="KW-0255">Endonuclease</keyword>
<evidence type="ECO:0000259" key="14">
    <source>
        <dbReference type="SMART" id="SM00891"/>
    </source>
</evidence>
<dbReference type="EC" id="3.1.22.-" evidence="13"/>
<comment type="similarity">
    <text evidence="3 13">Belongs to the XPF family.</text>
</comment>
<dbReference type="Pfam" id="PF02732">
    <property type="entry name" value="ERCC4"/>
    <property type="match status" value="1"/>
</dbReference>
<protein>
    <recommendedName>
        <fullName evidence="13">Crossover junction endonuclease MUS81</fullName>
        <ecNumber evidence="13">3.1.22.-</ecNumber>
    </recommendedName>
</protein>
<dbReference type="GO" id="GO:0031573">
    <property type="term" value="P:mitotic intra-S DNA damage checkpoint signaling"/>
    <property type="evidence" value="ECO:0007669"/>
    <property type="project" value="TreeGrafter"/>
</dbReference>
<dbReference type="OrthoDB" id="5963188at2759"/>
<dbReference type="InterPro" id="IPR027421">
    <property type="entry name" value="DNA_pol_lamdba_lyase_dom_sf"/>
</dbReference>
<organism evidence="15 16">
    <name type="scientific">Echinococcus granulosus</name>
    <name type="common">Hydatid tapeworm</name>
    <dbReference type="NCBI Taxonomy" id="6210"/>
    <lineage>
        <taxon>Eukaryota</taxon>
        <taxon>Metazoa</taxon>
        <taxon>Spiralia</taxon>
        <taxon>Lophotrochozoa</taxon>
        <taxon>Platyhelminthes</taxon>
        <taxon>Cestoda</taxon>
        <taxon>Eucestoda</taxon>
        <taxon>Cyclophyllidea</taxon>
        <taxon>Taeniidae</taxon>
        <taxon>Echinococcus</taxon>
        <taxon>Echinococcus granulosus group</taxon>
    </lineage>
</organism>
<dbReference type="EMBL" id="APAU02000106">
    <property type="protein sequence ID" value="EUB56723.1"/>
    <property type="molecule type" value="Genomic_DNA"/>
</dbReference>
<evidence type="ECO:0000256" key="13">
    <source>
        <dbReference type="RuleBase" id="RU369042"/>
    </source>
</evidence>
<evidence type="ECO:0000256" key="1">
    <source>
        <dbReference type="ARBA" id="ARBA00001946"/>
    </source>
</evidence>
<comment type="subcellular location">
    <subcellularLocation>
        <location evidence="2 13">Nucleus</location>
    </subcellularLocation>
</comment>
<keyword evidence="7 13" id="KW-0227">DNA damage</keyword>
<dbReference type="Proteomes" id="UP000019149">
    <property type="component" value="Unassembled WGS sequence"/>
</dbReference>
<evidence type="ECO:0000313" key="15">
    <source>
        <dbReference type="EMBL" id="EUB56723.1"/>
    </source>
</evidence>
<keyword evidence="5 13" id="KW-0479">Metal-binding</keyword>
<dbReference type="GeneID" id="36344166"/>
<dbReference type="RefSeq" id="XP_024347919.1">
    <property type="nucleotide sequence ID" value="XM_024497700.1"/>
</dbReference>
<keyword evidence="10 13" id="KW-0233">DNA recombination</keyword>
<dbReference type="Pfam" id="PF14716">
    <property type="entry name" value="HHH_8"/>
    <property type="match status" value="1"/>
</dbReference>
<dbReference type="Gene3D" id="3.40.50.10130">
    <property type="match status" value="1"/>
</dbReference>
<evidence type="ECO:0000256" key="6">
    <source>
        <dbReference type="ARBA" id="ARBA00022759"/>
    </source>
</evidence>
<dbReference type="GO" id="GO:0008821">
    <property type="term" value="F:crossover junction DNA endonuclease activity"/>
    <property type="evidence" value="ECO:0007669"/>
    <property type="project" value="UniProtKB-UniRule"/>
</dbReference>
<dbReference type="InterPro" id="IPR033309">
    <property type="entry name" value="Mus81"/>
</dbReference>
<dbReference type="InterPro" id="IPR006166">
    <property type="entry name" value="ERCC4_domain"/>
</dbReference>
<comment type="subunit">
    <text evidence="13">Interacts with EME1.</text>
</comment>
<dbReference type="GO" id="GO:0048257">
    <property type="term" value="F:3'-flap endonuclease activity"/>
    <property type="evidence" value="ECO:0007669"/>
    <property type="project" value="TreeGrafter"/>
</dbReference>
<evidence type="ECO:0000256" key="8">
    <source>
        <dbReference type="ARBA" id="ARBA00022801"/>
    </source>
</evidence>
<dbReference type="GO" id="GO:0003677">
    <property type="term" value="F:DNA binding"/>
    <property type="evidence" value="ECO:0007669"/>
    <property type="project" value="UniProtKB-UniRule"/>
</dbReference>
<dbReference type="OMA" id="VVRTENH"/>
<evidence type="ECO:0000256" key="12">
    <source>
        <dbReference type="ARBA" id="ARBA00023242"/>
    </source>
</evidence>
<dbReference type="CTD" id="36344166"/>
<keyword evidence="11 13" id="KW-0234">DNA repair</keyword>
<evidence type="ECO:0000256" key="9">
    <source>
        <dbReference type="ARBA" id="ARBA00022842"/>
    </source>
</evidence>
<dbReference type="STRING" id="6210.W6U681"/>
<feature type="domain" description="ERCC4" evidence="14">
    <location>
        <begin position="153"/>
        <end position="249"/>
    </location>
</feature>
<dbReference type="PANTHER" id="PTHR13451">
    <property type="entry name" value="CLASS II CROSSOVER JUNCTION ENDONUCLEASE MUS81"/>
    <property type="match status" value="1"/>
</dbReference>
<evidence type="ECO:0000256" key="2">
    <source>
        <dbReference type="ARBA" id="ARBA00004123"/>
    </source>
</evidence>
<gene>
    <name evidence="15" type="ORF">EGR_08451</name>
</gene>
<evidence type="ECO:0000256" key="10">
    <source>
        <dbReference type="ARBA" id="ARBA00023172"/>
    </source>
</evidence>
<evidence type="ECO:0000313" key="16">
    <source>
        <dbReference type="Proteomes" id="UP000019149"/>
    </source>
</evidence>
<evidence type="ECO:0000256" key="3">
    <source>
        <dbReference type="ARBA" id="ARBA00010015"/>
    </source>
</evidence>
<keyword evidence="8 13" id="KW-0378">Hydrolase</keyword>
<comment type="cofactor">
    <cofactor evidence="1 13">
        <name>Mg(2+)</name>
        <dbReference type="ChEBI" id="CHEBI:18420"/>
    </cofactor>
</comment>
<dbReference type="AlphaFoldDB" id="W6U681"/>
<keyword evidence="12 13" id="KW-0539">Nucleus</keyword>
<dbReference type="InterPro" id="IPR042530">
    <property type="entry name" value="EME1/EME2_C"/>
</dbReference>
<keyword evidence="9 13" id="KW-0460">Magnesium</keyword>
<evidence type="ECO:0000256" key="5">
    <source>
        <dbReference type="ARBA" id="ARBA00022723"/>
    </source>
</evidence>
<dbReference type="InterPro" id="IPR011335">
    <property type="entry name" value="Restrct_endonuc-II-like"/>
</dbReference>
<reference evidence="15 16" key="1">
    <citation type="journal article" date="2013" name="Nat. Genet.">
        <title>The genome of the hydatid tapeworm Echinococcus granulosus.</title>
        <authorList>
            <person name="Zheng H."/>
            <person name="Zhang W."/>
            <person name="Zhang L."/>
            <person name="Zhang Z."/>
            <person name="Li J."/>
            <person name="Lu G."/>
            <person name="Zhu Y."/>
            <person name="Wang Y."/>
            <person name="Huang Y."/>
            <person name="Liu J."/>
            <person name="Kang H."/>
            <person name="Chen J."/>
            <person name="Wang L."/>
            <person name="Chen A."/>
            <person name="Yu S."/>
            <person name="Gao Z."/>
            <person name="Jin L."/>
            <person name="Gu W."/>
            <person name="Wang Z."/>
            <person name="Zhao L."/>
            <person name="Shi B."/>
            <person name="Wen H."/>
            <person name="Lin R."/>
            <person name="Jones M.K."/>
            <person name="Brejova B."/>
            <person name="Vinar T."/>
            <person name="Zhao G."/>
            <person name="McManus D.P."/>
            <person name="Chen Z."/>
            <person name="Zhou Y."/>
            <person name="Wang S."/>
        </authorList>
    </citation>
    <scope>NUCLEOTIDE SEQUENCE [LARGE SCALE GENOMIC DNA]</scope>
</reference>
<dbReference type="Gene3D" id="1.10.150.110">
    <property type="entry name" value="DNA polymerase beta, N-terminal domain-like"/>
    <property type="match status" value="1"/>
</dbReference>
<dbReference type="SUPFAM" id="SSF47802">
    <property type="entry name" value="DNA polymerase beta, N-terminal domain-like"/>
    <property type="match status" value="1"/>
</dbReference>
<dbReference type="PANTHER" id="PTHR13451:SF0">
    <property type="entry name" value="CROSSOVER JUNCTION ENDONUCLEASE MUS81"/>
    <property type="match status" value="1"/>
</dbReference>
<proteinExistence type="inferred from homology"/>
<dbReference type="GO" id="GO:0048476">
    <property type="term" value="C:Holliday junction resolvase complex"/>
    <property type="evidence" value="ECO:0007669"/>
    <property type="project" value="UniProtKB-UniRule"/>
</dbReference>